<keyword evidence="3" id="KW-0479">Metal-binding</keyword>
<keyword evidence="4" id="KW-0862">Zinc</keyword>
<dbReference type="GO" id="GO:0046872">
    <property type="term" value="F:metal ion binding"/>
    <property type="evidence" value="ECO:0007669"/>
    <property type="project" value="UniProtKB-KW"/>
</dbReference>
<dbReference type="EMBL" id="FPHK01000051">
    <property type="protein sequence ID" value="SFV61058.1"/>
    <property type="molecule type" value="Genomic_DNA"/>
</dbReference>
<protein>
    <submittedName>
        <fullName evidence="6">Histidinol dehydrogenase</fullName>
        <ecNumber evidence="6">1.1.1.23</ecNumber>
    </submittedName>
</protein>
<dbReference type="PANTHER" id="PTHR21256">
    <property type="entry name" value="HISTIDINOL DEHYDROGENASE HDH"/>
    <property type="match status" value="1"/>
</dbReference>
<proteinExistence type="inferred from homology"/>
<evidence type="ECO:0000256" key="4">
    <source>
        <dbReference type="ARBA" id="ARBA00022833"/>
    </source>
</evidence>
<keyword evidence="5 6" id="KW-0560">Oxidoreductase</keyword>
<organism evidence="6">
    <name type="scientific">hydrothermal vent metagenome</name>
    <dbReference type="NCBI Taxonomy" id="652676"/>
    <lineage>
        <taxon>unclassified sequences</taxon>
        <taxon>metagenomes</taxon>
        <taxon>ecological metagenomes</taxon>
    </lineage>
</organism>
<reference evidence="6" key="1">
    <citation type="submission" date="2016-10" db="EMBL/GenBank/DDBJ databases">
        <authorList>
            <person name="de Groot N.N."/>
        </authorList>
    </citation>
    <scope>NUCLEOTIDE SEQUENCE</scope>
</reference>
<dbReference type="AlphaFoldDB" id="A0A1W1C5A8"/>
<dbReference type="HAMAP" id="MF_01024">
    <property type="entry name" value="HisD"/>
    <property type="match status" value="1"/>
</dbReference>
<dbReference type="GO" id="GO:0051287">
    <property type="term" value="F:NAD binding"/>
    <property type="evidence" value="ECO:0007669"/>
    <property type="project" value="InterPro"/>
</dbReference>
<comment type="similarity">
    <text evidence="2">Belongs to the histidinol dehydrogenase family.</text>
</comment>
<dbReference type="NCBIfam" id="TIGR00069">
    <property type="entry name" value="hisD"/>
    <property type="match status" value="1"/>
</dbReference>
<evidence type="ECO:0000313" key="6">
    <source>
        <dbReference type="EMBL" id="SFV61058.1"/>
    </source>
</evidence>
<dbReference type="EC" id="1.1.1.23" evidence="6"/>
<dbReference type="Gene3D" id="1.20.5.1300">
    <property type="match status" value="1"/>
</dbReference>
<dbReference type="GO" id="GO:0005829">
    <property type="term" value="C:cytosol"/>
    <property type="evidence" value="ECO:0007669"/>
    <property type="project" value="TreeGrafter"/>
</dbReference>
<gene>
    <name evidence="6" type="ORF">MNB_SM-6-1220</name>
</gene>
<evidence type="ECO:0000256" key="1">
    <source>
        <dbReference type="ARBA" id="ARBA00001947"/>
    </source>
</evidence>
<dbReference type="InterPro" id="IPR016161">
    <property type="entry name" value="Ald_DH/histidinol_DH"/>
</dbReference>
<sequence>MVFINSNDKDFAAAFDELLGRGKMDIAHVSNIVGGIIDEIKQDKNKALFAHIAKFDNWTPQNDADLQISQESMRKAYDNLDKELKDVLHLAYDRIKAYHEKQKPKSWFDTEANGTILGQKVTAVDSAGLYIPGGKAAYPSSLLMNVIPAQVAGVENIVVCTPTPDNEPNELLLAACHLCGVTQVFKVGGASAIAAMAYGTQNIPKVDVITGPGNIFVATAKKMVFGDVNIDMIAGPSEIGVLADESANANHIAIDLLSQAEHDEMASSILITPSQLLADAVKIEIENWLQKLPREGIARKSIEERGAIIVTEDMDEAIALMNKIAPEHLEVATQSPFELLPYIKHAGAIFLGHNTPEAIGDYIAGPNHTLPTGGTAKFYSPLSVEDFMKKSSIISFSKQAINEIGQECALIANTEGLTAHEQSVRVRLK</sequence>
<dbReference type="Gene3D" id="3.40.50.1980">
    <property type="entry name" value="Nitrogenase molybdenum iron protein domain"/>
    <property type="match status" value="2"/>
</dbReference>
<accession>A0A1W1C5A8</accession>
<name>A0A1W1C5A8_9ZZZZ</name>
<evidence type="ECO:0000256" key="2">
    <source>
        <dbReference type="ARBA" id="ARBA00010178"/>
    </source>
</evidence>
<dbReference type="FunFam" id="3.40.50.1980:FF:000026">
    <property type="entry name" value="Histidinol dehydrogenase"/>
    <property type="match status" value="1"/>
</dbReference>
<evidence type="ECO:0000256" key="3">
    <source>
        <dbReference type="ARBA" id="ARBA00022723"/>
    </source>
</evidence>
<dbReference type="GO" id="GO:0000105">
    <property type="term" value="P:L-histidine biosynthetic process"/>
    <property type="evidence" value="ECO:0007669"/>
    <property type="project" value="InterPro"/>
</dbReference>
<dbReference type="CDD" id="cd06572">
    <property type="entry name" value="Histidinol_dh"/>
    <property type="match status" value="1"/>
</dbReference>
<dbReference type="Pfam" id="PF00815">
    <property type="entry name" value="Histidinol_dh"/>
    <property type="match status" value="1"/>
</dbReference>
<dbReference type="PRINTS" id="PR00083">
    <property type="entry name" value="HOLDHDRGNASE"/>
</dbReference>
<dbReference type="PIRSF" id="PIRSF000099">
    <property type="entry name" value="Histidinol_dh"/>
    <property type="match status" value="1"/>
</dbReference>
<dbReference type="FunFam" id="3.40.50.1980:FF:000001">
    <property type="entry name" value="Histidinol dehydrogenase"/>
    <property type="match status" value="1"/>
</dbReference>
<dbReference type="InterPro" id="IPR022695">
    <property type="entry name" value="Histidinol_DH_monofunct"/>
</dbReference>
<dbReference type="InterPro" id="IPR012131">
    <property type="entry name" value="Hstdl_DH"/>
</dbReference>
<comment type="cofactor">
    <cofactor evidence="1">
        <name>Zn(2+)</name>
        <dbReference type="ChEBI" id="CHEBI:29105"/>
    </cofactor>
</comment>
<evidence type="ECO:0000256" key="5">
    <source>
        <dbReference type="ARBA" id="ARBA00023002"/>
    </source>
</evidence>
<dbReference type="SUPFAM" id="SSF53720">
    <property type="entry name" value="ALDH-like"/>
    <property type="match status" value="1"/>
</dbReference>
<dbReference type="PANTHER" id="PTHR21256:SF2">
    <property type="entry name" value="HISTIDINE BIOSYNTHESIS TRIFUNCTIONAL PROTEIN"/>
    <property type="match status" value="1"/>
</dbReference>
<dbReference type="GO" id="GO:0004399">
    <property type="term" value="F:histidinol dehydrogenase activity"/>
    <property type="evidence" value="ECO:0007669"/>
    <property type="project" value="UniProtKB-EC"/>
</dbReference>